<dbReference type="InterPro" id="IPR005467">
    <property type="entry name" value="His_kinase_dom"/>
</dbReference>
<feature type="domain" description="PAS" evidence="8">
    <location>
        <begin position="289"/>
        <end position="335"/>
    </location>
</feature>
<evidence type="ECO:0000256" key="6">
    <source>
        <dbReference type="ARBA" id="ARBA00023012"/>
    </source>
</evidence>
<dbReference type="PRINTS" id="PR00344">
    <property type="entry name" value="BCTRLSENSOR"/>
</dbReference>
<dbReference type="SUPFAM" id="SSF47384">
    <property type="entry name" value="Homodimeric domain of signal transducing histidine kinase"/>
    <property type="match status" value="1"/>
</dbReference>
<organism evidence="10 11">
    <name type="scientific">Labilibaculum filiforme</name>
    <dbReference type="NCBI Taxonomy" id="1940526"/>
    <lineage>
        <taxon>Bacteria</taxon>
        <taxon>Pseudomonadati</taxon>
        <taxon>Bacteroidota</taxon>
        <taxon>Bacteroidia</taxon>
        <taxon>Marinilabiliales</taxon>
        <taxon>Marinifilaceae</taxon>
        <taxon>Labilibaculum</taxon>
    </lineage>
</organism>
<dbReference type="PROSITE" id="PS50112">
    <property type="entry name" value="PAS"/>
    <property type="match status" value="1"/>
</dbReference>
<dbReference type="SUPFAM" id="SSF55874">
    <property type="entry name" value="ATPase domain of HSP90 chaperone/DNA topoisomerase II/histidine kinase"/>
    <property type="match status" value="1"/>
</dbReference>
<evidence type="ECO:0000313" key="10">
    <source>
        <dbReference type="EMBL" id="PKQ61118.1"/>
    </source>
</evidence>
<dbReference type="NCBIfam" id="TIGR00229">
    <property type="entry name" value="sensory_box"/>
    <property type="match status" value="2"/>
</dbReference>
<dbReference type="SUPFAM" id="SSF55785">
    <property type="entry name" value="PYP-like sensor domain (PAS domain)"/>
    <property type="match status" value="2"/>
</dbReference>
<evidence type="ECO:0000259" key="8">
    <source>
        <dbReference type="PROSITE" id="PS50112"/>
    </source>
</evidence>
<dbReference type="Gene3D" id="3.30.450.40">
    <property type="match status" value="2"/>
</dbReference>
<dbReference type="SMART" id="SM00086">
    <property type="entry name" value="PAC"/>
    <property type="match status" value="2"/>
</dbReference>
<dbReference type="Proteomes" id="UP000233535">
    <property type="component" value="Unassembled WGS sequence"/>
</dbReference>
<evidence type="ECO:0000256" key="4">
    <source>
        <dbReference type="ARBA" id="ARBA00022679"/>
    </source>
</evidence>
<evidence type="ECO:0000256" key="3">
    <source>
        <dbReference type="ARBA" id="ARBA00022553"/>
    </source>
</evidence>
<sequence>MDELKELRSNILELLYKGESEGVILTKLVKQGQRIVPGSRCAILRVDEYAQQLIIGAAPDLPDLYHQTLNGQPIKMGISPSSTVAFNGMRVVVDHIDNYHYLKKIRKDASKINLCSCWAEPIKDPSGKVLGVFAIYHGNAHTPVAVDIELMTDLANLTAIVLDRYRMITQLEESEKKYKILANASNEAVFIVDIGKIIEANLRATTLTGYSLQELSGMPIENFIQKEGGQYCNFNDSLENEFEFEGVGTRKDGASLDLMVRIKKSVYKRKNVCLLSVRDITQAKLEQRELKKLSKSVNQSPVSILITNSNGDIEYVNPKIEELTGYSFDELKGKNPRIFASGCTPLDTYKQMWDTIKTGNDWQGELLNKKKNGKLFWEQVTLSAITDDSGQIHNFLAIKEDISEFKRYEQIQKVILNISNAASARSTLEEFILFVRKELGKLIDTTNFFVALYNEESEIFHLPCMNDQFDYYESFPKRKTISAWVVDHQIPLFVNAQQMREMEVRGEVEIIGKACEIWLGMPLKNKKKVIGVLVIQSYDDKDAITEKDKEVLELVAHQISTSIEKKRAEEELVMALQHATESDRLKSAFLATMSHELRTPLNAIIGFSELVDRNTTNETAMEFSHIINQSGNHLLRIVEDLFEISLLQAGMLKIDKNDCTLIECFNEIDRLVRMEQKLMNKEHLELILTIPDTANHWILNTDKQRLVQVFLNLIKNALKFTERGQIEYGMLEYNRTSDLPLQFFVKDTGVGIAEDVKEIIFSMFRQGNEVILRVHEGCGIGLAISKRLVELLGGEIWVESKVGEGSVFYFTHPATIQ</sequence>
<evidence type="ECO:0000259" key="9">
    <source>
        <dbReference type="PROSITE" id="PS50113"/>
    </source>
</evidence>
<dbReference type="Gene3D" id="3.30.450.20">
    <property type="entry name" value="PAS domain"/>
    <property type="match status" value="2"/>
</dbReference>
<dbReference type="Gene3D" id="1.10.287.130">
    <property type="match status" value="1"/>
</dbReference>
<dbReference type="InterPro" id="IPR004358">
    <property type="entry name" value="Sig_transdc_His_kin-like_C"/>
</dbReference>
<keyword evidence="6" id="KW-0902">Two-component regulatory system</keyword>
<gene>
    <name evidence="10" type="ORF">BZG02_16880</name>
</gene>
<evidence type="ECO:0000256" key="1">
    <source>
        <dbReference type="ARBA" id="ARBA00000085"/>
    </source>
</evidence>
<evidence type="ECO:0000259" key="7">
    <source>
        <dbReference type="PROSITE" id="PS50109"/>
    </source>
</evidence>
<dbReference type="Gene3D" id="3.30.565.10">
    <property type="entry name" value="Histidine kinase-like ATPase, C-terminal domain"/>
    <property type="match status" value="1"/>
</dbReference>
<dbReference type="InterPro" id="IPR036890">
    <property type="entry name" value="HATPase_C_sf"/>
</dbReference>
<evidence type="ECO:0000313" key="11">
    <source>
        <dbReference type="Proteomes" id="UP000233535"/>
    </source>
</evidence>
<dbReference type="GO" id="GO:0000155">
    <property type="term" value="F:phosphorelay sensor kinase activity"/>
    <property type="evidence" value="ECO:0007669"/>
    <property type="project" value="InterPro"/>
</dbReference>
<dbReference type="InterPro" id="IPR029016">
    <property type="entry name" value="GAF-like_dom_sf"/>
</dbReference>
<dbReference type="AlphaFoldDB" id="A0A2N3HST6"/>
<dbReference type="CDD" id="cd00082">
    <property type="entry name" value="HisKA"/>
    <property type="match status" value="1"/>
</dbReference>
<protein>
    <recommendedName>
        <fullName evidence="2">histidine kinase</fullName>
        <ecNumber evidence="2">2.7.13.3</ecNumber>
    </recommendedName>
</protein>
<dbReference type="InterPro" id="IPR003018">
    <property type="entry name" value="GAF"/>
</dbReference>
<dbReference type="InterPro" id="IPR000014">
    <property type="entry name" value="PAS"/>
</dbReference>
<proteinExistence type="predicted"/>
<dbReference type="SMART" id="SM00091">
    <property type="entry name" value="PAS"/>
    <property type="match status" value="2"/>
</dbReference>
<dbReference type="InterPro" id="IPR003661">
    <property type="entry name" value="HisK_dim/P_dom"/>
</dbReference>
<comment type="catalytic activity">
    <reaction evidence="1">
        <text>ATP + protein L-histidine = ADP + protein N-phospho-L-histidine.</text>
        <dbReference type="EC" id="2.7.13.3"/>
    </reaction>
</comment>
<dbReference type="CDD" id="cd00130">
    <property type="entry name" value="PAS"/>
    <property type="match status" value="2"/>
</dbReference>
<dbReference type="EMBL" id="MVDD01000017">
    <property type="protein sequence ID" value="PKQ61118.1"/>
    <property type="molecule type" value="Genomic_DNA"/>
</dbReference>
<keyword evidence="3" id="KW-0597">Phosphoprotein</keyword>
<keyword evidence="11" id="KW-1185">Reference proteome</keyword>
<dbReference type="EC" id="2.7.13.3" evidence="2"/>
<dbReference type="OrthoDB" id="9796457at2"/>
<evidence type="ECO:0000256" key="5">
    <source>
        <dbReference type="ARBA" id="ARBA00022777"/>
    </source>
</evidence>
<evidence type="ECO:0000256" key="2">
    <source>
        <dbReference type="ARBA" id="ARBA00012438"/>
    </source>
</evidence>
<feature type="domain" description="Histidine kinase" evidence="7">
    <location>
        <begin position="592"/>
        <end position="816"/>
    </location>
</feature>
<dbReference type="PROSITE" id="PS50109">
    <property type="entry name" value="HIS_KIN"/>
    <property type="match status" value="1"/>
</dbReference>
<dbReference type="SMART" id="SM00388">
    <property type="entry name" value="HisKA"/>
    <property type="match status" value="1"/>
</dbReference>
<dbReference type="Pfam" id="PF00512">
    <property type="entry name" value="HisKA"/>
    <property type="match status" value="1"/>
</dbReference>
<dbReference type="InterPro" id="IPR036097">
    <property type="entry name" value="HisK_dim/P_sf"/>
</dbReference>
<dbReference type="InterPro" id="IPR001610">
    <property type="entry name" value="PAC"/>
</dbReference>
<dbReference type="SMART" id="SM00065">
    <property type="entry name" value="GAF"/>
    <property type="match status" value="2"/>
</dbReference>
<dbReference type="RefSeq" id="WP_101262932.1">
    <property type="nucleotide sequence ID" value="NZ_MVDD01000017.1"/>
</dbReference>
<comment type="caution">
    <text evidence="10">The sequence shown here is derived from an EMBL/GenBank/DDBJ whole genome shotgun (WGS) entry which is preliminary data.</text>
</comment>
<dbReference type="PANTHER" id="PTHR43711:SF29">
    <property type="entry name" value="HISTIDINE KINASE"/>
    <property type="match status" value="1"/>
</dbReference>
<dbReference type="PANTHER" id="PTHR43711">
    <property type="entry name" value="TWO-COMPONENT HISTIDINE KINASE"/>
    <property type="match status" value="1"/>
</dbReference>
<dbReference type="SMART" id="SM00387">
    <property type="entry name" value="HATPase_c"/>
    <property type="match status" value="1"/>
</dbReference>
<keyword evidence="4" id="KW-0808">Transferase</keyword>
<dbReference type="InterPro" id="IPR035965">
    <property type="entry name" value="PAS-like_dom_sf"/>
</dbReference>
<dbReference type="Pfam" id="PF13185">
    <property type="entry name" value="GAF_2"/>
    <property type="match status" value="2"/>
</dbReference>
<dbReference type="InterPro" id="IPR050736">
    <property type="entry name" value="Sensor_HK_Regulatory"/>
</dbReference>
<dbReference type="InterPro" id="IPR003594">
    <property type="entry name" value="HATPase_dom"/>
</dbReference>
<keyword evidence="5" id="KW-0418">Kinase</keyword>
<accession>A0A2N3HST6</accession>
<dbReference type="SUPFAM" id="SSF55781">
    <property type="entry name" value="GAF domain-like"/>
    <property type="match status" value="2"/>
</dbReference>
<dbReference type="Pfam" id="PF13426">
    <property type="entry name" value="PAS_9"/>
    <property type="match status" value="2"/>
</dbReference>
<name>A0A2N3HST6_9BACT</name>
<reference evidence="10 11" key="1">
    <citation type="journal article" date="2017" name="Front. Microbiol.">
        <title>Labilibaculum manganireducens gen. nov., sp. nov. and Labilibaculum filiforme sp. nov., Novel Bacteroidetes Isolated from Subsurface Sediments of the Baltic Sea.</title>
        <authorList>
            <person name="Vandieken V."/>
            <person name="Marshall I.P."/>
            <person name="Niemann H."/>
            <person name="Engelen B."/>
            <person name="Cypionka H."/>
        </authorList>
    </citation>
    <scope>NUCLEOTIDE SEQUENCE [LARGE SCALE GENOMIC DNA]</scope>
    <source>
        <strain evidence="10 11">59.16B</strain>
    </source>
</reference>
<feature type="domain" description="PAC" evidence="9">
    <location>
        <begin position="360"/>
        <end position="414"/>
    </location>
</feature>
<dbReference type="CDD" id="cd16922">
    <property type="entry name" value="HATPase_EvgS-ArcB-TorS-like"/>
    <property type="match status" value="1"/>
</dbReference>
<dbReference type="InterPro" id="IPR000700">
    <property type="entry name" value="PAS-assoc_C"/>
</dbReference>
<dbReference type="Pfam" id="PF02518">
    <property type="entry name" value="HATPase_c"/>
    <property type="match status" value="1"/>
</dbReference>
<dbReference type="PROSITE" id="PS50113">
    <property type="entry name" value="PAC"/>
    <property type="match status" value="1"/>
</dbReference>